<feature type="compositionally biased region" description="Basic and acidic residues" evidence="1">
    <location>
        <begin position="112"/>
        <end position="129"/>
    </location>
</feature>
<proteinExistence type="predicted"/>
<feature type="region of interest" description="Disordered" evidence="1">
    <location>
        <begin position="112"/>
        <end position="192"/>
    </location>
</feature>
<dbReference type="Proteomes" id="UP001597368">
    <property type="component" value="Unassembled WGS sequence"/>
</dbReference>
<keyword evidence="4" id="KW-1185">Reference proteome</keyword>
<name>A0ABW4TC91_9ACTN</name>
<protein>
    <submittedName>
        <fullName evidence="3">Uncharacterized protein</fullName>
    </submittedName>
</protein>
<evidence type="ECO:0000313" key="3">
    <source>
        <dbReference type="EMBL" id="MFD1938622.1"/>
    </source>
</evidence>
<sequence>MSSVTTRETALRVALVAMGLVTTLPALALITSYALEWTYGVIDPEPMTLALLQHRGMLQLLLGAALVWAAFFPPARRAAAIAAVAGKSTFLLLILPDPDLRADLAPLQHGGRSDLHRRAVGPHRLEHLGQSRRQSTRLTRRASTPTGPPCARSRRAARPIQRLPDQQNADGPYGRSSGVHRVISTPPVRATR</sequence>
<organism evidence="3 4">
    <name type="scientific">Nonomuraea mangrovi</name>
    <dbReference type="NCBI Taxonomy" id="2316207"/>
    <lineage>
        <taxon>Bacteria</taxon>
        <taxon>Bacillati</taxon>
        <taxon>Actinomycetota</taxon>
        <taxon>Actinomycetes</taxon>
        <taxon>Streptosporangiales</taxon>
        <taxon>Streptosporangiaceae</taxon>
        <taxon>Nonomuraea</taxon>
    </lineage>
</organism>
<keyword evidence="2" id="KW-0812">Transmembrane</keyword>
<keyword evidence="2" id="KW-0472">Membrane</keyword>
<keyword evidence="2" id="KW-1133">Transmembrane helix</keyword>
<reference evidence="4" key="1">
    <citation type="journal article" date="2019" name="Int. J. Syst. Evol. Microbiol.">
        <title>The Global Catalogue of Microorganisms (GCM) 10K type strain sequencing project: providing services to taxonomists for standard genome sequencing and annotation.</title>
        <authorList>
            <consortium name="The Broad Institute Genomics Platform"/>
            <consortium name="The Broad Institute Genome Sequencing Center for Infectious Disease"/>
            <person name="Wu L."/>
            <person name="Ma J."/>
        </authorList>
    </citation>
    <scope>NUCLEOTIDE SEQUENCE [LARGE SCALE GENOMIC DNA]</scope>
    <source>
        <strain evidence="4">ICMP 6774ER</strain>
    </source>
</reference>
<feature type="transmembrane region" description="Helical" evidence="2">
    <location>
        <begin position="52"/>
        <end position="71"/>
    </location>
</feature>
<accession>A0ABW4TC91</accession>
<dbReference type="RefSeq" id="WP_379580709.1">
    <property type="nucleotide sequence ID" value="NZ_JBHUFV010000068.1"/>
</dbReference>
<evidence type="ECO:0000256" key="1">
    <source>
        <dbReference type="SAM" id="MobiDB-lite"/>
    </source>
</evidence>
<evidence type="ECO:0000313" key="4">
    <source>
        <dbReference type="Proteomes" id="UP001597368"/>
    </source>
</evidence>
<gene>
    <name evidence="3" type="ORF">ACFSKW_44830</name>
</gene>
<evidence type="ECO:0000256" key="2">
    <source>
        <dbReference type="SAM" id="Phobius"/>
    </source>
</evidence>
<comment type="caution">
    <text evidence="3">The sequence shown here is derived from an EMBL/GenBank/DDBJ whole genome shotgun (WGS) entry which is preliminary data.</text>
</comment>
<dbReference type="EMBL" id="JBHUFV010000068">
    <property type="protein sequence ID" value="MFD1938622.1"/>
    <property type="molecule type" value="Genomic_DNA"/>
</dbReference>